<name>A0ACB9Q9V6_BAUVA</name>
<keyword evidence="2" id="KW-1185">Reference proteome</keyword>
<dbReference type="Proteomes" id="UP000828941">
    <property type="component" value="Chromosome 1"/>
</dbReference>
<gene>
    <name evidence="1" type="ORF">L6164_001507</name>
</gene>
<evidence type="ECO:0000313" key="2">
    <source>
        <dbReference type="Proteomes" id="UP000828941"/>
    </source>
</evidence>
<proteinExistence type="predicted"/>
<dbReference type="EMBL" id="CM039426">
    <property type="protein sequence ID" value="KAI4357568.1"/>
    <property type="molecule type" value="Genomic_DNA"/>
</dbReference>
<reference evidence="1 2" key="1">
    <citation type="journal article" date="2022" name="DNA Res.">
        <title>Chromosomal-level genome assembly of the orchid tree Bauhinia variegata (Leguminosae; Cercidoideae) supports the allotetraploid origin hypothesis of Bauhinia.</title>
        <authorList>
            <person name="Zhong Y."/>
            <person name="Chen Y."/>
            <person name="Zheng D."/>
            <person name="Pang J."/>
            <person name="Liu Y."/>
            <person name="Luo S."/>
            <person name="Meng S."/>
            <person name="Qian L."/>
            <person name="Wei D."/>
            <person name="Dai S."/>
            <person name="Zhou R."/>
        </authorList>
    </citation>
    <scope>NUCLEOTIDE SEQUENCE [LARGE SCALE GENOMIC DNA]</scope>
    <source>
        <strain evidence="1">BV-YZ2020</strain>
    </source>
</reference>
<evidence type="ECO:0000313" key="1">
    <source>
        <dbReference type="EMBL" id="KAI4357568.1"/>
    </source>
</evidence>
<accession>A0ACB9Q9V6</accession>
<protein>
    <submittedName>
        <fullName evidence="1">Uncharacterized protein</fullName>
    </submittedName>
</protein>
<organism evidence="1 2">
    <name type="scientific">Bauhinia variegata</name>
    <name type="common">Purple orchid tree</name>
    <name type="synonym">Phanera variegata</name>
    <dbReference type="NCBI Taxonomy" id="167791"/>
    <lineage>
        <taxon>Eukaryota</taxon>
        <taxon>Viridiplantae</taxon>
        <taxon>Streptophyta</taxon>
        <taxon>Embryophyta</taxon>
        <taxon>Tracheophyta</taxon>
        <taxon>Spermatophyta</taxon>
        <taxon>Magnoliopsida</taxon>
        <taxon>eudicotyledons</taxon>
        <taxon>Gunneridae</taxon>
        <taxon>Pentapetalae</taxon>
        <taxon>rosids</taxon>
        <taxon>fabids</taxon>
        <taxon>Fabales</taxon>
        <taxon>Fabaceae</taxon>
        <taxon>Cercidoideae</taxon>
        <taxon>Cercideae</taxon>
        <taxon>Bauhiniinae</taxon>
        <taxon>Bauhinia</taxon>
    </lineage>
</organism>
<comment type="caution">
    <text evidence="1">The sequence shown here is derived from an EMBL/GenBank/DDBJ whole genome shotgun (WGS) entry which is preliminary data.</text>
</comment>
<sequence length="621" mass="68081">MATTFLWSLQNFWPFTWFKNDDLRISKQLVSKLSVPDCTKQFVYAFRDPETQSVIYILSALNLSERSCLDVECLIREIRPDAVVVQTDLQCEEIELEDGIDDAPLPTSPFGVIKRCFVDKIGREKYENEAGNLVLREIFGTSFQGHLSVAKRAAEEVGSSFFMLQSPLGTLSRGNVSCEGDTGNHSKTLVSTLVPQRSVSPASMTLKRIFLGNDVQLQMLKSFSVYMDPPMLGHTSSVSMGDSEEIQPSLDYETPSFAKSIYPLLEDLHNAFVDLPSIGKALAHVQKMLLDVNKGEVLDTRIVSEVYWFRIAVECLRIVLHNGSLKRINRNANSNSDKIDFSKLPVEDKSYAVFAQALRCQTDKFKTIVAVVDAGDLGGVRKHWDTPLPPEVKELVGQLFANSEGEGIVSNQKGWKELFTEKTVVSVGAGATAVLGVSSLTKVAPASTFMKAVPLRLPALFQLFLSQIQKAMLFSFGPSKVAASGFAGSGAKTSGILKATLSAEKIRAVTHSVIASVEKTSISAMRTALYEIMRNRKVRPVGFLPWVTVASSMGTCTGLLLYGDRIECAVESLPAAPSIANLGLGIRHLREASQAVMQTEGARIQISIESLINRLKKAKNL</sequence>